<dbReference type="EMBL" id="QTSX02000977">
    <property type="protein sequence ID" value="KAJ9083558.1"/>
    <property type="molecule type" value="Genomic_DNA"/>
</dbReference>
<gene>
    <name evidence="1" type="ORF">DSO57_1033603</name>
</gene>
<organism evidence="1 2">
    <name type="scientific">Entomophthora muscae</name>
    <dbReference type="NCBI Taxonomy" id="34485"/>
    <lineage>
        <taxon>Eukaryota</taxon>
        <taxon>Fungi</taxon>
        <taxon>Fungi incertae sedis</taxon>
        <taxon>Zoopagomycota</taxon>
        <taxon>Entomophthoromycotina</taxon>
        <taxon>Entomophthoromycetes</taxon>
        <taxon>Entomophthorales</taxon>
        <taxon>Entomophthoraceae</taxon>
        <taxon>Entomophthora</taxon>
    </lineage>
</organism>
<keyword evidence="2" id="KW-1185">Reference proteome</keyword>
<comment type="caution">
    <text evidence="1">The sequence shown here is derived from an EMBL/GenBank/DDBJ whole genome shotgun (WGS) entry which is preliminary data.</text>
</comment>
<dbReference type="Proteomes" id="UP001165960">
    <property type="component" value="Unassembled WGS sequence"/>
</dbReference>
<name>A0ACC2U931_9FUNG</name>
<protein>
    <submittedName>
        <fullName evidence="1">Uncharacterized protein</fullName>
    </submittedName>
</protein>
<proteinExistence type="predicted"/>
<reference evidence="1" key="1">
    <citation type="submission" date="2022-04" db="EMBL/GenBank/DDBJ databases">
        <title>Genome of the entomopathogenic fungus Entomophthora muscae.</title>
        <authorList>
            <person name="Elya C."/>
            <person name="Lovett B.R."/>
            <person name="Lee E."/>
            <person name="Macias A.M."/>
            <person name="Hajek A.E."/>
            <person name="De Bivort B.L."/>
            <person name="Kasson M.T."/>
            <person name="De Fine Licht H.H."/>
            <person name="Stajich J.E."/>
        </authorList>
    </citation>
    <scope>NUCLEOTIDE SEQUENCE</scope>
    <source>
        <strain evidence="1">Berkeley</strain>
    </source>
</reference>
<evidence type="ECO:0000313" key="1">
    <source>
        <dbReference type="EMBL" id="KAJ9083558.1"/>
    </source>
</evidence>
<accession>A0ACC2U931</accession>
<evidence type="ECO:0000313" key="2">
    <source>
        <dbReference type="Proteomes" id="UP001165960"/>
    </source>
</evidence>
<sequence length="156" mass="16203">MLCFIAGTDPLPLTVGVVTSSLISDNHWDLSSQHPAQISVWPAAGFPLASTTGKLELASLAPSVIRIWKASGAGQPSLCWPSKLLQLLDSLLSKGDIGSVGGGAQTEKTAPVQTFWAPMGGLPNLAQGALSSTCLGACFNRNRIYGAVSTELELLL</sequence>